<gene>
    <name evidence="1" type="ORF">DV520_05635</name>
</gene>
<evidence type="ECO:0000313" key="1">
    <source>
        <dbReference type="EMBL" id="RFT06690.1"/>
    </source>
</evidence>
<dbReference type="Pfam" id="PF11192">
    <property type="entry name" value="DUF2977"/>
    <property type="match status" value="1"/>
</dbReference>
<dbReference type="RefSeq" id="WP_117142074.1">
    <property type="nucleotide sequence ID" value="NZ_CAKXKJ010000002.1"/>
</dbReference>
<comment type="caution">
    <text evidence="1">The sequence shown here is derived from an EMBL/GenBank/DDBJ whole genome shotgun (WGS) entry which is preliminary data.</text>
</comment>
<protein>
    <submittedName>
        <fullName evidence="1">DUF2977 domain-containing protein</fullName>
    </submittedName>
</protein>
<dbReference type="EMBL" id="QQRQ01000007">
    <property type="protein sequence ID" value="RFT06690.1"/>
    <property type="molecule type" value="Genomic_DNA"/>
</dbReference>
<keyword evidence="2" id="KW-1185">Reference proteome</keyword>
<dbReference type="GeneID" id="97995214"/>
<dbReference type="OrthoDB" id="1849628at2"/>
<evidence type="ECO:0000313" key="2">
    <source>
        <dbReference type="Proteomes" id="UP000260649"/>
    </source>
</evidence>
<proteinExistence type="predicted"/>
<dbReference type="Proteomes" id="UP000260649">
    <property type="component" value="Unassembled WGS sequence"/>
</dbReference>
<dbReference type="AlphaFoldDB" id="A0A3E2B3T2"/>
<reference evidence="1 2" key="1">
    <citation type="submission" date="2018-07" db="EMBL/GenBank/DDBJ databases">
        <title>GABA Modulating Bacteria of the Human Gut Microbiota.</title>
        <authorList>
            <person name="Strandwitz P."/>
            <person name="Kim K.H."/>
            <person name="Terekhova D."/>
            <person name="Liu J.K."/>
            <person name="Sharma A."/>
            <person name="Levering J."/>
            <person name="Mcdonald D."/>
            <person name="Dietrich D."/>
            <person name="Ramadhar T.R."/>
            <person name="Lekbua A."/>
            <person name="Mroue N."/>
            <person name="Liston C."/>
            <person name="Stewart E.J."/>
            <person name="Dubin M.J."/>
            <person name="Zengler K."/>
            <person name="Knight R."/>
            <person name="Gilbert J.A."/>
            <person name="Clardy J."/>
            <person name="Lewis K."/>
        </authorList>
    </citation>
    <scope>NUCLEOTIDE SEQUENCE [LARGE SCALE GENOMIC DNA]</scope>
    <source>
        <strain evidence="1 2">KLE1738</strain>
    </source>
</reference>
<dbReference type="InterPro" id="IPR021358">
    <property type="entry name" value="DUF2977"/>
</dbReference>
<organism evidence="1 2">
    <name type="scientific">Evtepia gabavorous</name>
    <dbReference type="NCBI Taxonomy" id="2211183"/>
    <lineage>
        <taxon>Bacteria</taxon>
        <taxon>Bacillati</taxon>
        <taxon>Bacillota</taxon>
        <taxon>Clostridia</taxon>
        <taxon>Eubacteriales</taxon>
        <taxon>Evtepia</taxon>
    </lineage>
</organism>
<accession>A0A3E2B3T2</accession>
<sequence>MKVLLNEQGYVVSYALEGDLLDAVEAAEPADLSHFEEHFTAYRVQDGVLVFDDAQAAAEQAEAAKTAYRQRRQTECFPVINRGRLWYDALTGEQLSELKTWYRAWLDGTNTQTIPEKPEWLT</sequence>
<name>A0A3E2B3T2_9FIRM</name>